<protein>
    <submittedName>
        <fullName evidence="2">Uncharacterized protein</fullName>
    </submittedName>
</protein>
<evidence type="ECO:0000256" key="1">
    <source>
        <dbReference type="SAM" id="MobiDB-lite"/>
    </source>
</evidence>
<feature type="region of interest" description="Disordered" evidence="1">
    <location>
        <begin position="258"/>
        <end position="328"/>
    </location>
</feature>
<dbReference type="OrthoDB" id="696386at2759"/>
<dbReference type="Proteomes" id="UP000324897">
    <property type="component" value="Chromosome 1"/>
</dbReference>
<sequence length="416" mass="45256">MVMPRPSSSGLQSIRRELQRRKQKAALAPTRPACKKTSAPLPRDKCLEPRPCPSPEQDPSSNTSRSSVSASPAPPPLQSVSSSVGCASHMKPGTKVQVRTRTQMVIDGRTLVLWLPATVVSSAADGDGGYYEVIYEGNLPRDDPFSTVRVPLHHVRAIKPPPQPPSQPPSGASAKNQGTQPTPRPTTAGKSLRILHKLPRPEMQPAPRPTTEGKSLRLLHKLAPPEMKPAPRPTTAGKSFHVVRSIIAQKEHQALDSYSSSTLQVATRPTTRRSDAPAASSHRHQQVRRHAEGDTNHDGDRKPMRVVCNIGPEMNPRPGPSPQEGIDSSFSDCNSSIFGCEHSCFLLERSIDPCACIASVVKRCAADKRDGRAGSIDLQQGDRRHGTMQLWLARSLAPPVVLSIEFKCRDPFRTPV</sequence>
<feature type="region of interest" description="Disordered" evidence="1">
    <location>
        <begin position="1"/>
        <end position="96"/>
    </location>
</feature>
<dbReference type="Pfam" id="PF11321">
    <property type="entry name" value="DUF3123"/>
    <property type="match status" value="1"/>
</dbReference>
<reference evidence="2 3" key="1">
    <citation type="journal article" date="2019" name="Sci. Rep.">
        <title>A high-quality genome of Eragrostis curvula grass provides insights into Poaceae evolution and supports new strategies to enhance forage quality.</title>
        <authorList>
            <person name="Carballo J."/>
            <person name="Santos B.A.C.M."/>
            <person name="Zappacosta D."/>
            <person name="Garbus I."/>
            <person name="Selva J.P."/>
            <person name="Gallo C.A."/>
            <person name="Diaz A."/>
            <person name="Albertini E."/>
            <person name="Caccamo M."/>
            <person name="Echenique V."/>
        </authorList>
    </citation>
    <scope>NUCLEOTIDE SEQUENCE [LARGE SCALE GENOMIC DNA]</scope>
    <source>
        <strain evidence="3">cv. Victoria</strain>
        <tissue evidence="2">Leaf</tissue>
    </source>
</reference>
<feature type="compositionally biased region" description="Basic and acidic residues" evidence="1">
    <location>
        <begin position="289"/>
        <end position="303"/>
    </location>
</feature>
<feature type="compositionally biased region" description="Polar residues" evidence="1">
    <location>
        <begin position="258"/>
        <end position="269"/>
    </location>
</feature>
<proteinExistence type="predicted"/>
<feature type="region of interest" description="Disordered" evidence="1">
    <location>
        <begin position="156"/>
        <end position="216"/>
    </location>
</feature>
<name>A0A5J9V2Q7_9POAL</name>
<dbReference type="Gramene" id="TVU30185">
    <property type="protein sequence ID" value="TVU30185"/>
    <property type="gene ID" value="EJB05_21795"/>
</dbReference>
<organism evidence="2 3">
    <name type="scientific">Eragrostis curvula</name>
    <name type="common">weeping love grass</name>
    <dbReference type="NCBI Taxonomy" id="38414"/>
    <lineage>
        <taxon>Eukaryota</taxon>
        <taxon>Viridiplantae</taxon>
        <taxon>Streptophyta</taxon>
        <taxon>Embryophyta</taxon>
        <taxon>Tracheophyta</taxon>
        <taxon>Spermatophyta</taxon>
        <taxon>Magnoliopsida</taxon>
        <taxon>Liliopsida</taxon>
        <taxon>Poales</taxon>
        <taxon>Poaceae</taxon>
        <taxon>PACMAD clade</taxon>
        <taxon>Chloridoideae</taxon>
        <taxon>Eragrostideae</taxon>
        <taxon>Eragrostidinae</taxon>
        <taxon>Eragrostis</taxon>
    </lineage>
</organism>
<gene>
    <name evidence="2" type="ORF">EJB05_21795</name>
</gene>
<feature type="compositionally biased region" description="Pro residues" evidence="1">
    <location>
        <begin position="159"/>
        <end position="168"/>
    </location>
</feature>
<keyword evidence="3" id="KW-1185">Reference proteome</keyword>
<evidence type="ECO:0000313" key="2">
    <source>
        <dbReference type="EMBL" id="TVU30185.1"/>
    </source>
</evidence>
<dbReference type="EMBL" id="RWGY01000011">
    <property type="protein sequence ID" value="TVU30185.1"/>
    <property type="molecule type" value="Genomic_DNA"/>
</dbReference>
<accession>A0A5J9V2Q7</accession>
<feature type="compositionally biased region" description="Low complexity" evidence="1">
    <location>
        <begin position="59"/>
        <end position="71"/>
    </location>
</feature>
<evidence type="ECO:0000313" key="3">
    <source>
        <dbReference type="Proteomes" id="UP000324897"/>
    </source>
</evidence>
<feature type="non-terminal residue" evidence="2">
    <location>
        <position position="1"/>
    </location>
</feature>
<comment type="caution">
    <text evidence="2">The sequence shown here is derived from an EMBL/GenBank/DDBJ whole genome shotgun (WGS) entry which is preliminary data.</text>
</comment>
<dbReference type="AlphaFoldDB" id="A0A5J9V2Q7"/>
<feature type="compositionally biased region" description="Polar residues" evidence="1">
    <location>
        <begin position="1"/>
        <end position="12"/>
    </location>
</feature>
<dbReference type="InterPro" id="IPR021470">
    <property type="entry name" value="DUF3123"/>
</dbReference>